<keyword evidence="2 6" id="KW-0732">Signal</keyword>
<organism evidence="9 10">
    <name type="scientific">Brachionus calyciflorus</name>
    <dbReference type="NCBI Taxonomy" id="104777"/>
    <lineage>
        <taxon>Eukaryota</taxon>
        <taxon>Metazoa</taxon>
        <taxon>Spiralia</taxon>
        <taxon>Gnathifera</taxon>
        <taxon>Rotifera</taxon>
        <taxon>Eurotatoria</taxon>
        <taxon>Monogononta</taxon>
        <taxon>Pseudotrocha</taxon>
        <taxon>Ploima</taxon>
        <taxon>Brachionidae</taxon>
        <taxon>Brachionus</taxon>
    </lineage>
</organism>
<accession>A0A814A948</accession>
<comment type="caution">
    <text evidence="5">Lacks conserved residue(s) required for the propagation of feature annotation.</text>
</comment>
<keyword evidence="1 5" id="KW-0245">EGF-like domain</keyword>
<evidence type="ECO:0000256" key="1">
    <source>
        <dbReference type="ARBA" id="ARBA00022536"/>
    </source>
</evidence>
<evidence type="ECO:0000313" key="9">
    <source>
        <dbReference type="EMBL" id="CAF0909394.1"/>
    </source>
</evidence>
<feature type="chain" id="PRO_5032681320" evidence="6">
    <location>
        <begin position="23"/>
        <end position="293"/>
    </location>
</feature>
<evidence type="ECO:0000259" key="8">
    <source>
        <dbReference type="PROSITE" id="PS50041"/>
    </source>
</evidence>
<dbReference type="InterPro" id="IPR016187">
    <property type="entry name" value="CTDL_fold"/>
</dbReference>
<dbReference type="Proteomes" id="UP000663879">
    <property type="component" value="Unassembled WGS sequence"/>
</dbReference>
<name>A0A814A948_9BILA</name>
<dbReference type="PROSITE" id="PS50041">
    <property type="entry name" value="C_TYPE_LECTIN_2"/>
    <property type="match status" value="1"/>
</dbReference>
<dbReference type="SUPFAM" id="SSF56436">
    <property type="entry name" value="C-type lectin-like"/>
    <property type="match status" value="1"/>
</dbReference>
<dbReference type="Pfam" id="PF00008">
    <property type="entry name" value="EGF"/>
    <property type="match status" value="1"/>
</dbReference>
<dbReference type="InterPro" id="IPR016186">
    <property type="entry name" value="C-type_lectin-like/link_sf"/>
</dbReference>
<dbReference type="Gene3D" id="3.10.100.10">
    <property type="entry name" value="Mannose-Binding Protein A, subunit A"/>
    <property type="match status" value="1"/>
</dbReference>
<dbReference type="PROSITE" id="PS00010">
    <property type="entry name" value="ASX_HYDROXYL"/>
    <property type="match status" value="1"/>
</dbReference>
<gene>
    <name evidence="9" type="ORF">OXX778_LOCUS11818</name>
</gene>
<feature type="domain" description="EGF-like" evidence="7">
    <location>
        <begin position="100"/>
        <end position="136"/>
    </location>
</feature>
<dbReference type="InterPro" id="IPR000742">
    <property type="entry name" value="EGF"/>
</dbReference>
<protein>
    <submittedName>
        <fullName evidence="9">Uncharacterized protein</fullName>
    </submittedName>
</protein>
<dbReference type="CDD" id="cd00037">
    <property type="entry name" value="CLECT"/>
    <property type="match status" value="1"/>
</dbReference>
<dbReference type="CDD" id="cd00054">
    <property type="entry name" value="EGF_CA"/>
    <property type="match status" value="1"/>
</dbReference>
<feature type="domain" description="C-type lectin" evidence="8">
    <location>
        <begin position="171"/>
        <end position="283"/>
    </location>
</feature>
<dbReference type="EMBL" id="CAJNOC010002051">
    <property type="protein sequence ID" value="CAF0909394.1"/>
    <property type="molecule type" value="Genomic_DNA"/>
</dbReference>
<dbReference type="GO" id="GO:0005509">
    <property type="term" value="F:calcium ion binding"/>
    <property type="evidence" value="ECO:0007669"/>
    <property type="project" value="InterPro"/>
</dbReference>
<keyword evidence="4 5" id="KW-1015">Disulfide bond</keyword>
<evidence type="ECO:0000313" key="10">
    <source>
        <dbReference type="Proteomes" id="UP000663879"/>
    </source>
</evidence>
<feature type="signal peptide" evidence="6">
    <location>
        <begin position="1"/>
        <end position="22"/>
    </location>
</feature>
<sequence length="293" mass="34104">MCRGQMKIILILLIFMFKKSQSIDGQFTAKFSDIDPKNFSQISDCWFPNLSLMSCLIKCLSHEFCTYVRYADKTCSLHTIFAKQNFVSSNKKIIYRRNFIKENCLSSPCKNQGVCINRPEGFDCLCQNGFFGKNCASSVQNYHCTNTMEFWSLKLNKCIPCPTNFQSIVEYPFNCYHKSGKILTYSSAKLFCEQMNSNLLRTKCITERNYFQKIYNRNITWLDSKITYLGEEYLWSDGSKVYGFYKDEPNNSGKTYLYESVLVLYDGQMVDTTENNTALVVCQYTDSNEYLYS</sequence>
<evidence type="ECO:0000256" key="5">
    <source>
        <dbReference type="PROSITE-ProRule" id="PRU00076"/>
    </source>
</evidence>
<dbReference type="Gene3D" id="2.10.25.10">
    <property type="entry name" value="Laminin"/>
    <property type="match status" value="1"/>
</dbReference>
<dbReference type="InterPro" id="IPR000152">
    <property type="entry name" value="EGF-type_Asp/Asn_hydroxyl_site"/>
</dbReference>
<dbReference type="InterPro" id="IPR001304">
    <property type="entry name" value="C-type_lectin-like"/>
</dbReference>
<dbReference type="PROSITE" id="PS50026">
    <property type="entry name" value="EGF_3"/>
    <property type="match status" value="1"/>
</dbReference>
<dbReference type="SMART" id="SM00181">
    <property type="entry name" value="EGF"/>
    <property type="match status" value="1"/>
</dbReference>
<dbReference type="AlphaFoldDB" id="A0A814A948"/>
<reference evidence="9" key="1">
    <citation type="submission" date="2021-02" db="EMBL/GenBank/DDBJ databases">
        <authorList>
            <person name="Nowell W R."/>
        </authorList>
    </citation>
    <scope>NUCLEOTIDE SEQUENCE</scope>
    <source>
        <strain evidence="9">Ploen Becks lab</strain>
    </source>
</reference>
<evidence type="ECO:0000259" key="7">
    <source>
        <dbReference type="PROSITE" id="PS50026"/>
    </source>
</evidence>
<keyword evidence="10" id="KW-1185">Reference proteome</keyword>
<evidence type="ECO:0000256" key="3">
    <source>
        <dbReference type="ARBA" id="ARBA00022737"/>
    </source>
</evidence>
<evidence type="ECO:0000256" key="2">
    <source>
        <dbReference type="ARBA" id="ARBA00022729"/>
    </source>
</evidence>
<keyword evidence="3" id="KW-0677">Repeat</keyword>
<dbReference type="OrthoDB" id="10032136at2759"/>
<dbReference type="Pfam" id="PF00059">
    <property type="entry name" value="Lectin_C"/>
    <property type="match status" value="1"/>
</dbReference>
<dbReference type="InterPro" id="IPR001881">
    <property type="entry name" value="EGF-like_Ca-bd_dom"/>
</dbReference>
<dbReference type="SUPFAM" id="SSF57196">
    <property type="entry name" value="EGF/Laminin"/>
    <property type="match status" value="1"/>
</dbReference>
<dbReference type="PROSITE" id="PS01186">
    <property type="entry name" value="EGF_2"/>
    <property type="match status" value="1"/>
</dbReference>
<evidence type="ECO:0000256" key="6">
    <source>
        <dbReference type="SAM" id="SignalP"/>
    </source>
</evidence>
<dbReference type="FunFam" id="2.10.25.10:FF:000066">
    <property type="entry name" value="FAT atypical cadherin 4"/>
    <property type="match status" value="1"/>
</dbReference>
<comment type="caution">
    <text evidence="9">The sequence shown here is derived from an EMBL/GenBank/DDBJ whole genome shotgun (WGS) entry which is preliminary data.</text>
</comment>
<proteinExistence type="predicted"/>
<evidence type="ECO:0000256" key="4">
    <source>
        <dbReference type="ARBA" id="ARBA00023157"/>
    </source>
</evidence>
<feature type="disulfide bond" evidence="5">
    <location>
        <begin position="126"/>
        <end position="135"/>
    </location>
</feature>
<dbReference type="PROSITE" id="PS00022">
    <property type="entry name" value="EGF_1"/>
    <property type="match status" value="1"/>
</dbReference>
<dbReference type="SMART" id="SM00179">
    <property type="entry name" value="EGF_CA"/>
    <property type="match status" value="1"/>
</dbReference>